<feature type="region of interest" description="Disordered" evidence="5">
    <location>
        <begin position="449"/>
        <end position="473"/>
    </location>
</feature>
<evidence type="ECO:0000259" key="6">
    <source>
        <dbReference type="Pfam" id="PF01609"/>
    </source>
</evidence>
<dbReference type="GO" id="GO:0006313">
    <property type="term" value="P:DNA transposition"/>
    <property type="evidence" value="ECO:0007669"/>
    <property type="project" value="InterPro"/>
</dbReference>
<accession>A0A0U3JGL7</accession>
<dbReference type="AlphaFoldDB" id="A0A0U3JGL7"/>
<feature type="domain" description="Transposase IS4-like" evidence="6">
    <location>
        <begin position="116"/>
        <end position="368"/>
    </location>
</feature>
<dbReference type="SUPFAM" id="SSF53098">
    <property type="entry name" value="Ribonuclease H-like"/>
    <property type="match status" value="1"/>
</dbReference>
<dbReference type="NCBIfam" id="NF033592">
    <property type="entry name" value="transpos_IS4_1"/>
    <property type="match status" value="1"/>
</dbReference>
<name>A0A0U3JGL7_9BACT</name>
<evidence type="ECO:0000256" key="5">
    <source>
        <dbReference type="SAM" id="MobiDB-lite"/>
    </source>
</evidence>
<evidence type="ECO:0000313" key="7">
    <source>
        <dbReference type="EMBL" id="ALV86506.1"/>
    </source>
</evidence>
<dbReference type="PANTHER" id="PTHR33258:SF1">
    <property type="entry name" value="TRANSPOSASE INSL FOR INSERTION SEQUENCE ELEMENT IS186A-RELATED"/>
    <property type="match status" value="1"/>
</dbReference>
<comment type="similarity">
    <text evidence="1">Belongs to the transposase 11 family.</text>
</comment>
<proteinExistence type="inferred from homology"/>
<keyword evidence="4" id="KW-0233">DNA recombination</keyword>
<dbReference type="InterPro" id="IPR002559">
    <property type="entry name" value="Transposase_11"/>
</dbReference>
<organism evidence="7">
    <name type="scientific">uncultured bacterium 20</name>
    <dbReference type="NCBI Taxonomy" id="1748270"/>
    <lineage>
        <taxon>Bacteria</taxon>
        <taxon>environmental samples</taxon>
    </lineage>
</organism>
<evidence type="ECO:0000256" key="2">
    <source>
        <dbReference type="ARBA" id="ARBA00022578"/>
    </source>
</evidence>
<dbReference type="EMBL" id="KT944266">
    <property type="protein sequence ID" value="ALV86506.1"/>
    <property type="molecule type" value="Genomic_DNA"/>
</dbReference>
<evidence type="ECO:0000256" key="4">
    <source>
        <dbReference type="ARBA" id="ARBA00023172"/>
    </source>
</evidence>
<reference evidence="7" key="1">
    <citation type="submission" date="2015-10" db="EMBL/GenBank/DDBJ databases">
        <title>Biosynthesis of SCL-MCL polyhydroxyalkanoates by metagenomic clones in Pseudomonas putida.</title>
        <authorList>
            <person name="Cheng J."/>
            <person name="Charles T.C."/>
        </authorList>
    </citation>
    <scope>NUCLEOTIDE SEQUENCE</scope>
</reference>
<dbReference type="Pfam" id="PF01609">
    <property type="entry name" value="DDE_Tnp_1"/>
    <property type="match status" value="1"/>
</dbReference>
<sequence>MIARPIRDYHSHIREFLTRVAEAKARQSRFVQRRSRLTGALFAQILIWTVFQTKARTLQAYLDTLRALAPEVALSPQGLDERFTPSAVAFVRSLFVEALASKASLGERTGSLLTSFPALYILDSTSVPLPETLAERFRGWGGSASKAGAKLFLVLNWLTGTITQLHVSDGRTPDQKMGQTFLGAARTGALWLFDLGFWSCGFLSEITRQGSAFLCRLQGKVTVREVVCGRDLPLNVDEWLHRAVGSKPVERRIVLGQGAQRVACRLIAFAVPEAVAAERRRKLRRKAQNQGRTSTQSTLFRQGYSLFVTTATKEQIPTKAVSELYRVRWQVELLFKLAKSDAGLTSFTSTKAERVLCEFYCVLIALLWVAQLRSLISVAIDDVSLVKLWRRSKPSLLIWAADLRHGRGPSRFEHLLEALRRDAKPSKRRKYPSTRQRVEALKLPHLLPSPEASRATALGPTSLGPELAQACAP</sequence>
<dbReference type="GO" id="GO:0004803">
    <property type="term" value="F:transposase activity"/>
    <property type="evidence" value="ECO:0007669"/>
    <property type="project" value="InterPro"/>
</dbReference>
<dbReference type="InterPro" id="IPR012337">
    <property type="entry name" value="RNaseH-like_sf"/>
</dbReference>
<keyword evidence="2" id="KW-0815">Transposition</keyword>
<dbReference type="InterPro" id="IPR047952">
    <property type="entry name" value="Transpos_IS4"/>
</dbReference>
<dbReference type="PANTHER" id="PTHR33258">
    <property type="entry name" value="TRANSPOSASE INSL FOR INSERTION SEQUENCE ELEMENT IS186A-RELATED"/>
    <property type="match status" value="1"/>
</dbReference>
<evidence type="ECO:0000256" key="3">
    <source>
        <dbReference type="ARBA" id="ARBA00023125"/>
    </source>
</evidence>
<dbReference type="GO" id="GO:0003677">
    <property type="term" value="F:DNA binding"/>
    <property type="evidence" value="ECO:0007669"/>
    <property type="project" value="UniProtKB-KW"/>
</dbReference>
<protein>
    <submittedName>
        <fullName evidence="7">Transposase</fullName>
    </submittedName>
</protein>
<keyword evidence="3" id="KW-0238">DNA-binding</keyword>
<evidence type="ECO:0000256" key="1">
    <source>
        <dbReference type="ARBA" id="ARBA00010075"/>
    </source>
</evidence>